<name>A0A2S0VMT6_9ALTE</name>
<organism evidence="1 2">
    <name type="scientific">Saccharobesus litoralis</name>
    <dbReference type="NCBI Taxonomy" id="2172099"/>
    <lineage>
        <taxon>Bacteria</taxon>
        <taxon>Pseudomonadati</taxon>
        <taxon>Pseudomonadota</taxon>
        <taxon>Gammaproteobacteria</taxon>
        <taxon>Alteromonadales</taxon>
        <taxon>Alteromonadaceae</taxon>
        <taxon>Saccharobesus</taxon>
    </lineage>
</organism>
<dbReference type="RefSeq" id="WP_108601487.1">
    <property type="nucleotide sequence ID" value="NZ_CP026604.1"/>
</dbReference>
<proteinExistence type="predicted"/>
<dbReference type="PANTHER" id="PTHR33973">
    <property type="entry name" value="OS07G0153300 PROTEIN"/>
    <property type="match status" value="1"/>
</dbReference>
<dbReference type="PANTHER" id="PTHR33973:SF4">
    <property type="entry name" value="OS07G0153300 PROTEIN"/>
    <property type="match status" value="1"/>
</dbReference>
<dbReference type="EMBL" id="CP026604">
    <property type="protein sequence ID" value="AWB65410.1"/>
    <property type="molecule type" value="Genomic_DNA"/>
</dbReference>
<evidence type="ECO:0000313" key="2">
    <source>
        <dbReference type="Proteomes" id="UP000244441"/>
    </source>
</evidence>
<dbReference type="Proteomes" id="UP000244441">
    <property type="component" value="Chromosome"/>
</dbReference>
<sequence>MNKPSTNISSTNEPLATNNSGIYVGQVRHRRFSPTFHGFNYKLYMMGLDIDELENTLAQSGLLGTSWYNPIRFKQNDYVKGDLADLKARIANKVNELGGDYANWQHKKIFMLAQLRCLGLFFSPVNFYFCFNDDTNSNCLYMLAEVSNTPWNEKHYYLVDLHNISDTQKAFHVSPFMPMDMRYRWKIKPPRNKALVHIENHQGQQHTNKVFDATMALSKKPINANNLFKTWLSLPAMTLKICLAIYWQALKLFIKRIPFVAHPSR</sequence>
<gene>
    <name evidence="1" type="ORF">C2869_02695</name>
</gene>
<dbReference type="InterPro" id="IPR010775">
    <property type="entry name" value="DUF1365"/>
</dbReference>
<dbReference type="Pfam" id="PF07103">
    <property type="entry name" value="DUF1365"/>
    <property type="match status" value="1"/>
</dbReference>
<dbReference type="OrthoDB" id="9778801at2"/>
<dbReference type="AlphaFoldDB" id="A0A2S0VMT6"/>
<protein>
    <submittedName>
        <fullName evidence="1">DUF1365 domain-containing protein</fullName>
    </submittedName>
</protein>
<evidence type="ECO:0000313" key="1">
    <source>
        <dbReference type="EMBL" id="AWB65410.1"/>
    </source>
</evidence>
<keyword evidence="2" id="KW-1185">Reference proteome</keyword>
<reference evidence="1 2" key="1">
    <citation type="submission" date="2018-01" db="EMBL/GenBank/DDBJ databases">
        <title>Genome sequence of a Cantenovulum-like bacteria.</title>
        <authorList>
            <person name="Tan W.R."/>
            <person name="Lau N.-S."/>
            <person name="Go F."/>
            <person name="Amirul A.-A.A."/>
        </authorList>
    </citation>
    <scope>NUCLEOTIDE SEQUENCE [LARGE SCALE GENOMIC DNA]</scope>
    <source>
        <strain evidence="1 2">CCB-QB4</strain>
    </source>
</reference>
<dbReference type="KEGG" id="cate:C2869_02695"/>
<accession>A0A2S0VMT6</accession>